<dbReference type="Pfam" id="PF12679">
    <property type="entry name" value="ABC2_membrane_2"/>
    <property type="match status" value="1"/>
</dbReference>
<accession>A0A6I2M6U4</accession>
<dbReference type="AlphaFoldDB" id="A0A6I2M6U4"/>
<evidence type="ECO:0000313" key="3">
    <source>
        <dbReference type="Proteomes" id="UP000441585"/>
    </source>
</evidence>
<dbReference type="PANTHER" id="PTHR37305">
    <property type="entry name" value="INTEGRAL MEMBRANE PROTEIN-RELATED"/>
    <property type="match status" value="1"/>
</dbReference>
<keyword evidence="1" id="KW-0472">Membrane</keyword>
<keyword evidence="3" id="KW-1185">Reference proteome</keyword>
<gene>
    <name evidence="2" type="ORF">GJU41_03655</name>
</gene>
<name>A0A6I2M6U4_9BACI</name>
<dbReference type="GO" id="GO:0140359">
    <property type="term" value="F:ABC-type transporter activity"/>
    <property type="evidence" value="ECO:0007669"/>
    <property type="project" value="InterPro"/>
</dbReference>
<sequence>MIGLIQNEWMKIFSKLSSWIYLILLVVLVSGAAFIDYKFSEKPSDNWRQDVQAEITQLQKDMKDLPAEEQEWQQMQIGEKQLYLQEDINPNAKSTWHFLNNVVFMMTSVVTLFAVIVCSANVASEFSDGTIKQLLIRPHRRWKVLLSKYIAATLYSLLLLLALLTAGYLAALIMFGAGDFGERMFEMSMEGQMNPENIVAVGDQAVLKLLYFLPSLFIVTAIAFMLSTLFKSQALAVGIGIFVLFFSSTIGGVILFLAEKYTWTKFLIFPHMDLTVYAYQDKILETITLPISLLILAIYYAVFMTITFLYFQKRDISI</sequence>
<evidence type="ECO:0000313" key="2">
    <source>
        <dbReference type="EMBL" id="MRX53054.1"/>
    </source>
</evidence>
<keyword evidence="1" id="KW-1133">Transmembrane helix</keyword>
<reference evidence="2 3" key="1">
    <citation type="submission" date="2019-11" db="EMBL/GenBank/DDBJ databases">
        <title>Bacillus idriensis genome.</title>
        <authorList>
            <person name="Konopka E.N."/>
            <person name="Newman J.D."/>
        </authorList>
    </citation>
    <scope>NUCLEOTIDE SEQUENCE [LARGE SCALE GENOMIC DNA]</scope>
    <source>
        <strain evidence="2 3">DSM 19097</strain>
    </source>
</reference>
<comment type="caution">
    <text evidence="2">The sequence shown here is derived from an EMBL/GenBank/DDBJ whole genome shotgun (WGS) entry which is preliminary data.</text>
</comment>
<feature type="transmembrane region" description="Helical" evidence="1">
    <location>
        <begin position="144"/>
        <end position="177"/>
    </location>
</feature>
<feature type="transmembrane region" description="Helical" evidence="1">
    <location>
        <begin position="12"/>
        <end position="35"/>
    </location>
</feature>
<dbReference type="GO" id="GO:0005886">
    <property type="term" value="C:plasma membrane"/>
    <property type="evidence" value="ECO:0007669"/>
    <property type="project" value="UniProtKB-SubCell"/>
</dbReference>
<proteinExistence type="predicted"/>
<dbReference type="PANTHER" id="PTHR37305:SF1">
    <property type="entry name" value="MEMBRANE PROTEIN"/>
    <property type="match status" value="1"/>
</dbReference>
<dbReference type="RefSeq" id="WP_070876837.1">
    <property type="nucleotide sequence ID" value="NZ_CAJGAA010000001.1"/>
</dbReference>
<dbReference type="Proteomes" id="UP000441585">
    <property type="component" value="Unassembled WGS sequence"/>
</dbReference>
<dbReference type="EMBL" id="WKKF01000001">
    <property type="protein sequence ID" value="MRX53054.1"/>
    <property type="molecule type" value="Genomic_DNA"/>
</dbReference>
<protein>
    <submittedName>
        <fullName evidence="2">ABC transporter permease subunit</fullName>
    </submittedName>
</protein>
<feature type="transmembrane region" description="Helical" evidence="1">
    <location>
        <begin position="102"/>
        <end position="123"/>
    </location>
</feature>
<feature type="transmembrane region" description="Helical" evidence="1">
    <location>
        <begin position="234"/>
        <end position="258"/>
    </location>
</feature>
<keyword evidence="1" id="KW-0812">Transmembrane</keyword>
<feature type="transmembrane region" description="Helical" evidence="1">
    <location>
        <begin position="209"/>
        <end position="227"/>
    </location>
</feature>
<evidence type="ECO:0000256" key="1">
    <source>
        <dbReference type="SAM" id="Phobius"/>
    </source>
</evidence>
<organism evidence="2 3">
    <name type="scientific">Metabacillus idriensis</name>
    <dbReference type="NCBI Taxonomy" id="324768"/>
    <lineage>
        <taxon>Bacteria</taxon>
        <taxon>Bacillati</taxon>
        <taxon>Bacillota</taxon>
        <taxon>Bacilli</taxon>
        <taxon>Bacillales</taxon>
        <taxon>Bacillaceae</taxon>
        <taxon>Metabacillus</taxon>
    </lineage>
</organism>
<feature type="transmembrane region" description="Helical" evidence="1">
    <location>
        <begin position="287"/>
        <end position="311"/>
    </location>
</feature>